<protein>
    <recommendedName>
        <fullName evidence="4">Sulfotransferase domain-containing protein</fullName>
    </recommendedName>
</protein>
<dbReference type="Pfam" id="PF00685">
    <property type="entry name" value="Sulfotransfer_1"/>
    <property type="match status" value="1"/>
</dbReference>
<evidence type="ECO:0000313" key="5">
    <source>
        <dbReference type="EMBL" id="CAD8453394.1"/>
    </source>
</evidence>
<feature type="region of interest" description="Disordered" evidence="3">
    <location>
        <begin position="440"/>
        <end position="602"/>
    </location>
</feature>
<feature type="region of interest" description="Disordered" evidence="3">
    <location>
        <begin position="313"/>
        <end position="424"/>
    </location>
</feature>
<feature type="compositionally biased region" description="Pro residues" evidence="3">
    <location>
        <begin position="446"/>
        <end position="456"/>
    </location>
</feature>
<dbReference type="InterPro" id="IPR000863">
    <property type="entry name" value="Sulfotransferase_dom"/>
</dbReference>
<evidence type="ECO:0000256" key="1">
    <source>
        <dbReference type="ARBA" id="ARBA00005771"/>
    </source>
</evidence>
<evidence type="ECO:0000259" key="4">
    <source>
        <dbReference type="Pfam" id="PF00685"/>
    </source>
</evidence>
<organism evidence="5">
    <name type="scientific">Amorphochlora amoebiformis</name>
    <dbReference type="NCBI Taxonomy" id="1561963"/>
    <lineage>
        <taxon>Eukaryota</taxon>
        <taxon>Sar</taxon>
        <taxon>Rhizaria</taxon>
        <taxon>Cercozoa</taxon>
        <taxon>Chlorarachniophyceae</taxon>
        <taxon>Amorphochlora</taxon>
    </lineage>
</organism>
<dbReference type="GO" id="GO:0008146">
    <property type="term" value="F:sulfotransferase activity"/>
    <property type="evidence" value="ECO:0007669"/>
    <property type="project" value="InterPro"/>
</dbReference>
<dbReference type="PANTHER" id="PTHR11783">
    <property type="entry name" value="SULFOTRANSFERASE SULT"/>
    <property type="match status" value="1"/>
</dbReference>
<feature type="compositionally biased region" description="Basic and acidic residues" evidence="3">
    <location>
        <begin position="317"/>
        <end position="362"/>
    </location>
</feature>
<comment type="similarity">
    <text evidence="1">Belongs to the sulfotransferase 1 family.</text>
</comment>
<evidence type="ECO:0000256" key="2">
    <source>
        <dbReference type="ARBA" id="ARBA00022679"/>
    </source>
</evidence>
<feature type="domain" description="Sulfotransferase" evidence="4">
    <location>
        <begin position="88"/>
        <end position="232"/>
    </location>
</feature>
<dbReference type="SUPFAM" id="SSF52540">
    <property type="entry name" value="P-loop containing nucleoside triphosphate hydrolases"/>
    <property type="match status" value="1"/>
</dbReference>
<feature type="compositionally biased region" description="Basic and acidic residues" evidence="3">
    <location>
        <begin position="496"/>
        <end position="529"/>
    </location>
</feature>
<gene>
    <name evidence="5" type="ORF">LAMO00422_LOCUS12334</name>
</gene>
<dbReference type="Gene3D" id="3.40.50.300">
    <property type="entry name" value="P-loop containing nucleotide triphosphate hydrolases"/>
    <property type="match status" value="1"/>
</dbReference>
<evidence type="ECO:0000256" key="3">
    <source>
        <dbReference type="SAM" id="MobiDB-lite"/>
    </source>
</evidence>
<dbReference type="EMBL" id="HBEM01018088">
    <property type="protein sequence ID" value="CAD8453394.1"/>
    <property type="molecule type" value="Transcribed_RNA"/>
</dbReference>
<dbReference type="AlphaFoldDB" id="A0A7S0H3H2"/>
<reference evidence="5" key="1">
    <citation type="submission" date="2021-01" db="EMBL/GenBank/DDBJ databases">
        <authorList>
            <person name="Corre E."/>
            <person name="Pelletier E."/>
            <person name="Niang G."/>
            <person name="Scheremetjew M."/>
            <person name="Finn R."/>
            <person name="Kale V."/>
            <person name="Holt S."/>
            <person name="Cochrane G."/>
            <person name="Meng A."/>
            <person name="Brown T."/>
            <person name="Cohen L."/>
        </authorList>
    </citation>
    <scope>NUCLEOTIDE SEQUENCE</scope>
    <source>
        <strain evidence="5">CCMP2058</strain>
    </source>
</reference>
<dbReference type="InterPro" id="IPR027417">
    <property type="entry name" value="P-loop_NTPase"/>
</dbReference>
<accession>A0A7S0H3H2</accession>
<feature type="compositionally biased region" description="Polar residues" evidence="3">
    <location>
        <begin position="483"/>
        <end position="493"/>
    </location>
</feature>
<name>A0A7S0H3H2_9EUKA</name>
<keyword evidence="2" id="KW-0808">Transferase</keyword>
<proteinExistence type="inferred from homology"/>
<sequence length="635" mass="71466">MGGCCVGSSEDLGPKLFRKSDSVSTKSYWHAKRWNPDKEDRIFVGHPCTGVSMVAFASHLIRTGCDLSFSDFERVVPWIQAAYDCDINLGSRKVAKPHLFITHQRLEAIHKGAKYIVCIRDPADVIISHNALIEWNIRRGAGHWQRGGPKSDDFEQIFRERLLHGFDGVSILDHIVDAYHARCRDDVVLVSFEGDIVTRRNELYRKLMKHLGVPFDQKEFDRVCSLGTIAYMVSHLSKFENKYHARRQREKRLRGVRPPLPHITDRPARLSMRRLKKLRNIAQKIWTEYVVPRIGIRSYSELLEVLQNSKGKAWRPSGRETKQAKLHSHSEHEHGVTISTEDHHIHTEINTDKPIGEKKDVRPQPVETAQAKEDNMITPNSGEPPAAVPSAKDVADLEAVAEEADVSPERLSQVNNRKHMGAITDEENKKAHDLMRSLGSIDVAPNPAPRATPPRANPLSPDTASIMSGSPAPNERKPRKLMTQASTMSNASILSEDFHARTEVDLPDTKDDESKDEASVMSDVDFRSPRERRRSPGKSPVGSEGRRTPKTGTELWGRERKWDPKGGIPEQMTPRNTSRPAKLDIRTPSVHDIPSVHDPGAVDVTGNQQFSEITNQVPRLAVANPVSSIRRQFSQ</sequence>